<dbReference type="SUPFAM" id="SSF143243">
    <property type="entry name" value="Nqo5-like"/>
    <property type="match status" value="1"/>
</dbReference>
<dbReference type="InterPro" id="IPR001268">
    <property type="entry name" value="NADH_UbQ_OxRdtase_30kDa_su"/>
</dbReference>
<keyword evidence="2 3" id="KW-0813">Transport</keyword>
<dbReference type="Proteomes" id="UP000009234">
    <property type="component" value="Chromosome"/>
</dbReference>
<dbReference type="GO" id="GO:0016651">
    <property type="term" value="F:oxidoreductase activity, acting on NAD(P)H"/>
    <property type="evidence" value="ECO:0007669"/>
    <property type="project" value="InterPro"/>
</dbReference>
<keyword evidence="7" id="KW-1185">Reference proteome</keyword>
<dbReference type="OrthoDB" id="9803286at2"/>
<evidence type="ECO:0000256" key="3">
    <source>
        <dbReference type="RuleBase" id="RU003456"/>
    </source>
</evidence>
<dbReference type="eggNOG" id="COG0852">
    <property type="taxonomic scope" value="Bacteria"/>
</dbReference>
<keyword evidence="3" id="KW-1278">Translocase</keyword>
<dbReference type="AlphaFoldDB" id="F6DTL1"/>
<evidence type="ECO:0000259" key="5">
    <source>
        <dbReference type="Pfam" id="PF00329"/>
    </source>
</evidence>
<evidence type="ECO:0000313" key="6">
    <source>
        <dbReference type="EMBL" id="AEG60073.1"/>
    </source>
</evidence>
<dbReference type="NCBIfam" id="TIGR01961">
    <property type="entry name" value="NuoC_fam"/>
    <property type="match status" value="1"/>
</dbReference>
<accession>F6DTL1</accession>
<name>F6DTL1_DESRL</name>
<dbReference type="STRING" id="696281.Desru_1810"/>
<dbReference type="Pfam" id="PF00329">
    <property type="entry name" value="Complex1_30kDa"/>
    <property type="match status" value="1"/>
</dbReference>
<reference evidence="7" key="1">
    <citation type="submission" date="2011-05" db="EMBL/GenBank/DDBJ databases">
        <title>Complete sequence of Desulfotomaculum ruminis DSM 2154.</title>
        <authorList>
            <person name="Lucas S."/>
            <person name="Copeland A."/>
            <person name="Lapidus A."/>
            <person name="Cheng J.-F."/>
            <person name="Goodwin L."/>
            <person name="Pitluck S."/>
            <person name="Lu M."/>
            <person name="Detter J.C."/>
            <person name="Han C."/>
            <person name="Tapia R."/>
            <person name="Land M."/>
            <person name="Hauser L."/>
            <person name="Kyrpides N."/>
            <person name="Ivanova N."/>
            <person name="Mikhailova N."/>
            <person name="Pagani I."/>
            <person name="Stams A.J.M."/>
            <person name="Plugge C.M."/>
            <person name="Muyzer G."/>
            <person name="Kuever J."/>
            <person name="Parshina S.N."/>
            <person name="Ivanova A.E."/>
            <person name="Nazina T.N."/>
            <person name="Brambilla E."/>
            <person name="Spring S."/>
            <person name="Klenk H.-P."/>
            <person name="Woyke T."/>
        </authorList>
    </citation>
    <scope>NUCLEOTIDE SEQUENCE [LARGE SCALE GENOMIC DNA]</scope>
    <source>
        <strain evidence="7">ATCC 23193 / DSM 2154 / NCIB 8452 / DL</strain>
    </source>
</reference>
<dbReference type="PANTHER" id="PTHR10884">
    <property type="entry name" value="NADH DEHYDROGENASE UBIQUINONE IRON-SULFUR PROTEIN 3"/>
    <property type="match status" value="1"/>
</dbReference>
<evidence type="ECO:0000256" key="1">
    <source>
        <dbReference type="ARBA" id="ARBA00007569"/>
    </source>
</evidence>
<evidence type="ECO:0000313" key="7">
    <source>
        <dbReference type="Proteomes" id="UP000009234"/>
    </source>
</evidence>
<dbReference type="InterPro" id="IPR020396">
    <property type="entry name" value="NADH_UbQ_OxRdtase_CS"/>
</dbReference>
<comment type="similarity">
    <text evidence="1 3">Belongs to the complex I 30 kDa subunit family.</text>
</comment>
<evidence type="ECO:0000256" key="4">
    <source>
        <dbReference type="RuleBase" id="RU003582"/>
    </source>
</evidence>
<dbReference type="EMBL" id="CP002780">
    <property type="protein sequence ID" value="AEG60073.1"/>
    <property type="molecule type" value="Genomic_DNA"/>
</dbReference>
<organism evidence="6 7">
    <name type="scientific">Desulforamulus ruminis (strain ATCC 23193 / DSM 2154 / NCIMB 8452 / DL)</name>
    <name type="common">Desulfotomaculum ruminis</name>
    <dbReference type="NCBI Taxonomy" id="696281"/>
    <lineage>
        <taxon>Bacteria</taxon>
        <taxon>Bacillati</taxon>
        <taxon>Bacillota</taxon>
        <taxon>Clostridia</taxon>
        <taxon>Eubacteriales</taxon>
        <taxon>Peptococcaceae</taxon>
        <taxon>Desulforamulus</taxon>
    </lineage>
</organism>
<dbReference type="InterPro" id="IPR010218">
    <property type="entry name" value="NADH_DH_suC"/>
</dbReference>
<keyword evidence="3" id="KW-0520">NAD</keyword>
<dbReference type="GO" id="GO:0008137">
    <property type="term" value="F:NADH dehydrogenase (ubiquinone) activity"/>
    <property type="evidence" value="ECO:0007669"/>
    <property type="project" value="InterPro"/>
</dbReference>
<dbReference type="GO" id="GO:0048038">
    <property type="term" value="F:quinone binding"/>
    <property type="evidence" value="ECO:0007669"/>
    <property type="project" value="UniProtKB-KW"/>
</dbReference>
<protein>
    <recommendedName>
        <fullName evidence="4">NADH-quinone oxidoreductase</fullName>
        <ecNumber evidence="4">7.1.1.-</ecNumber>
    </recommendedName>
</protein>
<dbReference type="EC" id="7.1.1.-" evidence="4"/>
<dbReference type="PANTHER" id="PTHR10884:SF14">
    <property type="entry name" value="NADH DEHYDROGENASE [UBIQUINONE] IRON-SULFUR PROTEIN 3, MITOCHONDRIAL"/>
    <property type="match status" value="1"/>
</dbReference>
<feature type="domain" description="NADH:ubiquinone oxidoreductase 30kDa subunit" evidence="5">
    <location>
        <begin position="25"/>
        <end position="138"/>
    </location>
</feature>
<evidence type="ECO:0000256" key="2">
    <source>
        <dbReference type="ARBA" id="ARBA00022448"/>
    </source>
</evidence>
<proteinExistence type="inferred from homology"/>
<dbReference type="KEGG" id="dru:Desru_1810"/>
<sequence length="141" mass="16097">MAVVPEELKARFPEVETTDDGVILIPVQQLPDLMKSLRESGYNFLTNLTAVDYPDYFEVIYHLSVAGSPEMIQVKTKVERNQPSVPSTVPLWGGAAWQEREVYDLLGVTFTGHPDLRRILLPDDWEGHPLRKDYQWEGGRD</sequence>
<reference evidence="6 7" key="2">
    <citation type="journal article" date="2012" name="Stand. Genomic Sci.">
        <title>Complete genome sequence of the sulfate-reducing firmicute Desulfotomaculum ruminis type strain (DL(T)).</title>
        <authorList>
            <person name="Spring S."/>
            <person name="Visser M."/>
            <person name="Lu M."/>
            <person name="Copeland A."/>
            <person name="Lapidus A."/>
            <person name="Lucas S."/>
            <person name="Cheng J.F."/>
            <person name="Han C."/>
            <person name="Tapia R."/>
            <person name="Goodwin L.A."/>
            <person name="Pitluck S."/>
            <person name="Ivanova N."/>
            <person name="Land M."/>
            <person name="Hauser L."/>
            <person name="Larimer F."/>
            <person name="Rohde M."/>
            <person name="Goker M."/>
            <person name="Detter J.C."/>
            <person name="Kyrpides N.C."/>
            <person name="Woyke T."/>
            <person name="Schaap P.J."/>
            <person name="Plugge C.M."/>
            <person name="Muyzer G."/>
            <person name="Kuever J."/>
            <person name="Pereira I.A."/>
            <person name="Parshina S.N."/>
            <person name="Bernier-Latmani R."/>
            <person name="Stams A.J."/>
            <person name="Klenk H.P."/>
        </authorList>
    </citation>
    <scope>NUCLEOTIDE SEQUENCE [LARGE SCALE GENOMIC DNA]</scope>
    <source>
        <strain evidence="7">ATCC 23193 / DSM 2154 / NCIB 8452 / DL</strain>
    </source>
</reference>
<dbReference type="RefSeq" id="WP_013841837.1">
    <property type="nucleotide sequence ID" value="NC_015589.1"/>
</dbReference>
<gene>
    <name evidence="6" type="ordered locus">Desru_1810</name>
</gene>
<dbReference type="InterPro" id="IPR037232">
    <property type="entry name" value="NADH_quin_OxRdtase_su_C/D-like"/>
</dbReference>
<comment type="function">
    <text evidence="4">NDH-1 shuttles electrons from NADH, via FMN and iron-sulfur (Fe-S) centers, to quinones in the respiratory chain.</text>
</comment>
<dbReference type="PROSITE" id="PS00542">
    <property type="entry name" value="COMPLEX1_30K"/>
    <property type="match status" value="1"/>
</dbReference>
<dbReference type="HOGENOM" id="CLU_042628_6_0_9"/>
<comment type="catalytic activity">
    <reaction evidence="4">
        <text>a quinone + NADH + 5 H(+)(in) = a quinol + NAD(+) + 4 H(+)(out)</text>
        <dbReference type="Rhea" id="RHEA:57888"/>
        <dbReference type="ChEBI" id="CHEBI:15378"/>
        <dbReference type="ChEBI" id="CHEBI:24646"/>
        <dbReference type="ChEBI" id="CHEBI:57540"/>
        <dbReference type="ChEBI" id="CHEBI:57945"/>
        <dbReference type="ChEBI" id="CHEBI:132124"/>
    </reaction>
</comment>
<keyword evidence="4" id="KW-0874">Quinone</keyword>
<dbReference type="Gene3D" id="3.30.460.80">
    <property type="entry name" value="NADH:ubiquinone oxidoreductase, 30kDa subunit"/>
    <property type="match status" value="1"/>
</dbReference>